<dbReference type="NCBIfam" id="NF006718">
    <property type="entry name" value="PRK09256.1"/>
    <property type="match status" value="1"/>
</dbReference>
<dbReference type="AlphaFoldDB" id="A0A370QK97"/>
<feature type="region of interest" description="Disordered" evidence="2">
    <location>
        <begin position="90"/>
        <end position="133"/>
    </location>
</feature>
<dbReference type="Pfam" id="PF00472">
    <property type="entry name" value="RF-1"/>
    <property type="match status" value="1"/>
</dbReference>
<name>A0A370QK97_9FLAO</name>
<comment type="similarity">
    <text evidence="1">Belongs to the prokaryotic/mitochondrial release factor family.</text>
</comment>
<evidence type="ECO:0000259" key="3">
    <source>
        <dbReference type="PROSITE" id="PS00745"/>
    </source>
</evidence>
<keyword evidence="5" id="KW-1185">Reference proteome</keyword>
<evidence type="ECO:0000313" key="4">
    <source>
        <dbReference type="EMBL" id="RDK88803.1"/>
    </source>
</evidence>
<accession>A0A370QK97</accession>
<feature type="compositionally biased region" description="Basic residues" evidence="2">
    <location>
        <begin position="116"/>
        <end position="133"/>
    </location>
</feature>
<dbReference type="InterPro" id="IPR000352">
    <property type="entry name" value="Pep_chain_release_fac_I"/>
</dbReference>
<gene>
    <name evidence="4" type="ORF">C8D94_101680</name>
</gene>
<evidence type="ECO:0000256" key="1">
    <source>
        <dbReference type="ARBA" id="ARBA00010835"/>
    </source>
</evidence>
<proteinExistence type="inferred from homology"/>
<feature type="domain" description="Prokaryotic-type class I peptide chain release factors" evidence="3">
    <location>
        <begin position="16"/>
        <end position="32"/>
    </location>
</feature>
<comment type="caution">
    <text evidence="4">The sequence shown here is derived from an EMBL/GenBank/DDBJ whole genome shotgun (WGS) entry which is preliminary data.</text>
</comment>
<evidence type="ECO:0000313" key="5">
    <source>
        <dbReference type="Proteomes" id="UP000255317"/>
    </source>
</evidence>
<feature type="compositionally biased region" description="Basic residues" evidence="2">
    <location>
        <begin position="96"/>
        <end position="106"/>
    </location>
</feature>
<reference evidence="4 5" key="1">
    <citation type="submission" date="2018-07" db="EMBL/GenBank/DDBJ databases">
        <title>Genomic Encyclopedia of Type Strains, Phase IV (KMG-IV): sequencing the most valuable type-strain genomes for metagenomic binning, comparative biology and taxonomic classification.</title>
        <authorList>
            <person name="Goeker M."/>
        </authorList>
    </citation>
    <scope>NUCLEOTIDE SEQUENCE [LARGE SCALE GENOMIC DNA]</scope>
    <source>
        <strain evidence="4 5">DSM 101478</strain>
    </source>
</reference>
<protein>
    <submittedName>
        <fullName evidence="4">Ribosome-associated protein</fullName>
    </submittedName>
</protein>
<evidence type="ECO:0000256" key="2">
    <source>
        <dbReference type="SAM" id="MobiDB-lite"/>
    </source>
</evidence>
<dbReference type="PROSITE" id="PS00745">
    <property type="entry name" value="RF_PROK_I"/>
    <property type="match status" value="1"/>
</dbReference>
<dbReference type="GO" id="GO:0072344">
    <property type="term" value="P:rescue of stalled ribosome"/>
    <property type="evidence" value="ECO:0007669"/>
    <property type="project" value="TreeGrafter"/>
</dbReference>
<dbReference type="OrthoDB" id="9815709at2"/>
<dbReference type="GO" id="GO:0003747">
    <property type="term" value="F:translation release factor activity"/>
    <property type="evidence" value="ECO:0007669"/>
    <property type="project" value="InterPro"/>
</dbReference>
<dbReference type="PANTHER" id="PTHR47814:SF1">
    <property type="entry name" value="PEPTIDYL-TRNA HYDROLASE ARFB"/>
    <property type="match status" value="1"/>
</dbReference>
<dbReference type="RefSeq" id="WP_115122474.1">
    <property type="nucleotide sequence ID" value="NZ_QRAO01000001.1"/>
</dbReference>
<dbReference type="GO" id="GO:0004045">
    <property type="term" value="F:peptidyl-tRNA hydrolase activity"/>
    <property type="evidence" value="ECO:0007669"/>
    <property type="project" value="TreeGrafter"/>
</dbReference>
<dbReference type="GO" id="GO:0043022">
    <property type="term" value="F:ribosome binding"/>
    <property type="evidence" value="ECO:0007669"/>
    <property type="project" value="TreeGrafter"/>
</dbReference>
<sequence length="133" mass="15115">MDTSQIVKELQYKAIRSSGAGGQHVNKTATKVEVTFSIANSQGLTETEKELLNQRLSSRITLENTLVLQCGTTRSQSRNKTLVTKRLLELLEQNSKPKKKRKKTKPSKSAIEKRLREKKKKALKKSNRRPPEI</sequence>
<dbReference type="InterPro" id="IPR045853">
    <property type="entry name" value="Pep_chain_release_fac_I_sf"/>
</dbReference>
<dbReference type="PANTHER" id="PTHR47814">
    <property type="entry name" value="PEPTIDYL-TRNA HYDROLASE ARFB"/>
    <property type="match status" value="1"/>
</dbReference>
<dbReference type="SUPFAM" id="SSF75620">
    <property type="entry name" value="Release factor"/>
    <property type="match status" value="1"/>
</dbReference>
<dbReference type="Proteomes" id="UP000255317">
    <property type="component" value="Unassembled WGS sequence"/>
</dbReference>
<dbReference type="Gene3D" id="3.30.160.20">
    <property type="match status" value="1"/>
</dbReference>
<dbReference type="EMBL" id="QRAO01000001">
    <property type="protein sequence ID" value="RDK88803.1"/>
    <property type="molecule type" value="Genomic_DNA"/>
</dbReference>
<organism evidence="4 5">
    <name type="scientific">Marinirhabdus gelatinilytica</name>
    <dbReference type="NCBI Taxonomy" id="1703343"/>
    <lineage>
        <taxon>Bacteria</taxon>
        <taxon>Pseudomonadati</taxon>
        <taxon>Bacteroidota</taxon>
        <taxon>Flavobacteriia</taxon>
        <taxon>Flavobacteriales</taxon>
        <taxon>Flavobacteriaceae</taxon>
    </lineage>
</organism>